<dbReference type="InterPro" id="IPR037294">
    <property type="entry name" value="ABC_BtuC-like"/>
</dbReference>
<dbReference type="PANTHER" id="PTHR30472:SF25">
    <property type="entry name" value="ABC TRANSPORTER PERMEASE PROTEIN MJ0876-RELATED"/>
    <property type="match status" value="1"/>
</dbReference>
<keyword evidence="7 8" id="KW-0472">Membrane</keyword>
<gene>
    <name evidence="9" type="ORF">JCM14108_388</name>
</gene>
<evidence type="ECO:0000256" key="2">
    <source>
        <dbReference type="ARBA" id="ARBA00007935"/>
    </source>
</evidence>
<name>X0QA83_9LACO</name>
<dbReference type="PANTHER" id="PTHR30472">
    <property type="entry name" value="FERRIC ENTEROBACTIN TRANSPORT SYSTEM PERMEASE PROTEIN"/>
    <property type="match status" value="1"/>
</dbReference>
<proteinExistence type="inferred from homology"/>
<evidence type="ECO:0000256" key="1">
    <source>
        <dbReference type="ARBA" id="ARBA00004651"/>
    </source>
</evidence>
<sequence>MIIGMLIALSVGRYELSLRQVFGILTNTIPSTAVNQNVVLNIRLPRVLAAAGIGAALALSGTAYQAFFKTR</sequence>
<evidence type="ECO:0000256" key="8">
    <source>
        <dbReference type="SAM" id="Phobius"/>
    </source>
</evidence>
<feature type="transmembrane region" description="Helical" evidence="8">
    <location>
        <begin position="47"/>
        <end position="68"/>
    </location>
</feature>
<dbReference type="Gene3D" id="1.10.3470.10">
    <property type="entry name" value="ABC transporter involved in vitamin B12 uptake, BtuC"/>
    <property type="match status" value="1"/>
</dbReference>
<dbReference type="GO" id="GO:0022857">
    <property type="term" value="F:transmembrane transporter activity"/>
    <property type="evidence" value="ECO:0007669"/>
    <property type="project" value="InterPro"/>
</dbReference>
<evidence type="ECO:0000313" key="9">
    <source>
        <dbReference type="EMBL" id="GAF35500.1"/>
    </source>
</evidence>
<dbReference type="AlphaFoldDB" id="X0QA83"/>
<dbReference type="Proteomes" id="UP000019488">
    <property type="component" value="Unassembled WGS sequence"/>
</dbReference>
<comment type="similarity">
    <text evidence="2">Belongs to the binding-protein-dependent transport system permease family. FecCD subfamily.</text>
</comment>
<dbReference type="GO" id="GO:0005886">
    <property type="term" value="C:plasma membrane"/>
    <property type="evidence" value="ECO:0007669"/>
    <property type="project" value="UniProtKB-SubCell"/>
</dbReference>
<evidence type="ECO:0000256" key="4">
    <source>
        <dbReference type="ARBA" id="ARBA00022475"/>
    </source>
</evidence>
<comment type="caution">
    <text evidence="9">The sequence shown here is derived from an EMBL/GenBank/DDBJ whole genome shotgun (WGS) entry which is preliminary data.</text>
</comment>
<dbReference type="EMBL" id="BAKI01000002">
    <property type="protein sequence ID" value="GAF35500.1"/>
    <property type="molecule type" value="Genomic_DNA"/>
</dbReference>
<keyword evidence="3" id="KW-0813">Transport</keyword>
<organism evidence="9 10">
    <name type="scientific">Lentilactobacillus farraginis DSM 18382 = JCM 14108</name>
    <dbReference type="NCBI Taxonomy" id="1423743"/>
    <lineage>
        <taxon>Bacteria</taxon>
        <taxon>Bacillati</taxon>
        <taxon>Bacillota</taxon>
        <taxon>Bacilli</taxon>
        <taxon>Lactobacillales</taxon>
        <taxon>Lactobacillaceae</taxon>
        <taxon>Lentilactobacillus</taxon>
    </lineage>
</organism>
<dbReference type="SUPFAM" id="SSF81345">
    <property type="entry name" value="ABC transporter involved in vitamin B12 uptake, BtuC"/>
    <property type="match status" value="1"/>
</dbReference>
<keyword evidence="4" id="KW-1003">Cell membrane</keyword>
<dbReference type="InterPro" id="IPR000522">
    <property type="entry name" value="ABC_transptr_permease_BtuC"/>
</dbReference>
<keyword evidence="6 8" id="KW-1133">Transmembrane helix</keyword>
<protein>
    <submittedName>
        <fullName evidence="9">Iron chelatin ABC transporter, permease protein</fullName>
    </submittedName>
</protein>
<evidence type="ECO:0000256" key="7">
    <source>
        <dbReference type="ARBA" id="ARBA00023136"/>
    </source>
</evidence>
<evidence type="ECO:0000313" key="10">
    <source>
        <dbReference type="Proteomes" id="UP000019488"/>
    </source>
</evidence>
<evidence type="ECO:0000256" key="3">
    <source>
        <dbReference type="ARBA" id="ARBA00022448"/>
    </source>
</evidence>
<comment type="subcellular location">
    <subcellularLocation>
        <location evidence="1">Cell membrane</location>
        <topology evidence="1">Multi-pass membrane protein</topology>
    </subcellularLocation>
</comment>
<accession>X0QA83</accession>
<dbReference type="Pfam" id="PF01032">
    <property type="entry name" value="FecCD"/>
    <property type="match status" value="1"/>
</dbReference>
<keyword evidence="5 8" id="KW-0812">Transmembrane</keyword>
<dbReference type="eggNOG" id="COG0609">
    <property type="taxonomic scope" value="Bacteria"/>
</dbReference>
<reference evidence="9" key="1">
    <citation type="journal article" date="2014" name="Genome Announc.">
        <title>Draft Genome Sequences of Two Lactobacillus Strains, L. farraginis JCM 14108T and L. composti JCM 14202T, Isolated from Compost of Distilled Shochu Residue.</title>
        <authorList>
            <person name="Yuki M."/>
            <person name="Oshima K."/>
            <person name="Suda W."/>
            <person name="Kitahara M."/>
            <person name="Kitamura K."/>
            <person name="Iida T."/>
            <person name="Hattori M."/>
            <person name="Ohkuma M."/>
        </authorList>
    </citation>
    <scope>NUCLEOTIDE SEQUENCE [LARGE SCALE GENOMIC DNA]</scope>
    <source>
        <strain evidence="9">JCM 14108</strain>
    </source>
</reference>
<dbReference type="GO" id="GO:0033214">
    <property type="term" value="P:siderophore-iron import into cell"/>
    <property type="evidence" value="ECO:0007669"/>
    <property type="project" value="TreeGrafter"/>
</dbReference>
<evidence type="ECO:0000256" key="6">
    <source>
        <dbReference type="ARBA" id="ARBA00022989"/>
    </source>
</evidence>
<evidence type="ECO:0000256" key="5">
    <source>
        <dbReference type="ARBA" id="ARBA00022692"/>
    </source>
</evidence>